<sequence>MVESKCMEIDNEQSATDPQNRLEDDQWQALLALHRTLLHEHHDFMLASQHPSASPALRRVAQKYAMPARMWRHGIHSFLELLRHRLPASREHMITFIYMSYSIIALLYETVRAFEDTWIECLGDLSRYRMAIEDDNLRTRDVWTAVSRRWYSLASDRAPTTGRLYHHLAILARPYVITQMYYYIKSLCVPIPFTSTRESIMTLLDPVLNNAMQNVPPVELAFIKSHAILFKFDLRPTPEFAPAVSLLLDDLDTHIATSSRAWTQTGVHMAIVNSCAFLNYGGDGNILMGILRDAMNRSAAGGDDETKPAEQAMPAPGSTSATGVTNPWAPKPATPLPGTRKVEGPAVADPEVLRALEPVRNLVTKIDQVVFSRIGDANCHGYIHTRLVWMLCMARLPEGMVYVEHDFPWTELVLTLNSLIKTCDNYDKVERALFMQPQVDKKAEEERRIRDIQFFQQQQQQAAAAAGDNSLFVPTEPPIEDIPPPSPVRSDEDKPLPDDWFLRGLLWADYIFPRGWFANMESISDDERLMETPSTRLTRKERLLWTACRLAAFKTWIIYDPIQRQFQVAEAFWPATDIDKLAAFGSLDVDVDVDGVEDTNMDGLQKFKRDEVKANVSECAISDTTGSETAGRGDDSDTVDSD</sequence>
<feature type="domain" description="DNA/RNA-binding" evidence="2">
    <location>
        <begin position="147"/>
        <end position="209"/>
    </location>
</feature>
<reference evidence="3 4" key="1">
    <citation type="submission" date="2024-01" db="EMBL/GenBank/DDBJ databases">
        <authorList>
            <person name="Allen C."/>
            <person name="Tagirdzhanova G."/>
        </authorList>
    </citation>
    <scope>NUCLEOTIDE SEQUENCE [LARGE SCALE GENOMIC DNA]</scope>
</reference>
<feature type="compositionally biased region" description="Pro residues" evidence="1">
    <location>
        <begin position="475"/>
        <end position="487"/>
    </location>
</feature>
<feature type="region of interest" description="Disordered" evidence="1">
    <location>
        <begin position="1"/>
        <end position="20"/>
    </location>
</feature>
<evidence type="ECO:0000259" key="2">
    <source>
        <dbReference type="Pfam" id="PF10373"/>
    </source>
</evidence>
<dbReference type="Proteomes" id="UP001642405">
    <property type="component" value="Unassembled WGS sequence"/>
</dbReference>
<dbReference type="InterPro" id="IPR045153">
    <property type="entry name" value="Est1/Ebs1-like"/>
</dbReference>
<evidence type="ECO:0000256" key="1">
    <source>
        <dbReference type="SAM" id="MobiDB-lite"/>
    </source>
</evidence>
<dbReference type="SUPFAM" id="SSF48452">
    <property type="entry name" value="TPR-like"/>
    <property type="match status" value="1"/>
</dbReference>
<dbReference type="Gene3D" id="1.25.40.10">
    <property type="entry name" value="Tetratricopeptide repeat domain"/>
    <property type="match status" value="1"/>
</dbReference>
<keyword evidence="4" id="KW-1185">Reference proteome</keyword>
<dbReference type="Pfam" id="PF10373">
    <property type="entry name" value="EST1_DNA_bind"/>
    <property type="match status" value="1"/>
</dbReference>
<gene>
    <name evidence="3" type="ORF">SCUCBS95973_009672</name>
</gene>
<dbReference type="PANTHER" id="PTHR15696:SF0">
    <property type="entry name" value="TELOMERASE-BINDING PROTEIN EST1A"/>
    <property type="match status" value="1"/>
</dbReference>
<dbReference type="InterPro" id="IPR018834">
    <property type="entry name" value="DNA/RNA-bd_Est1-type"/>
</dbReference>
<organism evidence="3 4">
    <name type="scientific">Sporothrix curviconia</name>
    <dbReference type="NCBI Taxonomy" id="1260050"/>
    <lineage>
        <taxon>Eukaryota</taxon>
        <taxon>Fungi</taxon>
        <taxon>Dikarya</taxon>
        <taxon>Ascomycota</taxon>
        <taxon>Pezizomycotina</taxon>
        <taxon>Sordariomycetes</taxon>
        <taxon>Sordariomycetidae</taxon>
        <taxon>Ophiostomatales</taxon>
        <taxon>Ophiostomataceae</taxon>
        <taxon>Sporothrix</taxon>
    </lineage>
</organism>
<evidence type="ECO:0000313" key="4">
    <source>
        <dbReference type="Proteomes" id="UP001642405"/>
    </source>
</evidence>
<accession>A0ABP0D0G9</accession>
<feature type="region of interest" description="Disordered" evidence="1">
    <location>
        <begin position="299"/>
        <end position="343"/>
    </location>
</feature>
<feature type="region of interest" description="Disordered" evidence="1">
    <location>
        <begin position="618"/>
        <end position="642"/>
    </location>
</feature>
<dbReference type="PANTHER" id="PTHR15696">
    <property type="entry name" value="SMG-7 SUPPRESSOR WITH MORPHOLOGICAL EFFECT ON GENITALIA PROTEIN 7"/>
    <property type="match status" value="1"/>
</dbReference>
<feature type="region of interest" description="Disordered" evidence="1">
    <location>
        <begin position="474"/>
        <end position="493"/>
    </location>
</feature>
<proteinExistence type="predicted"/>
<dbReference type="EMBL" id="CAWUHB010000119">
    <property type="protein sequence ID" value="CAK7236630.1"/>
    <property type="molecule type" value="Genomic_DNA"/>
</dbReference>
<evidence type="ECO:0000313" key="3">
    <source>
        <dbReference type="EMBL" id="CAK7236630.1"/>
    </source>
</evidence>
<name>A0ABP0D0G9_9PEZI</name>
<comment type="caution">
    <text evidence="3">The sequence shown here is derived from an EMBL/GenBank/DDBJ whole genome shotgun (WGS) entry which is preliminary data.</text>
</comment>
<dbReference type="InterPro" id="IPR011990">
    <property type="entry name" value="TPR-like_helical_dom_sf"/>
</dbReference>
<protein>
    <recommendedName>
        <fullName evidence="2">DNA/RNA-binding domain-containing protein</fullName>
    </recommendedName>
</protein>